<dbReference type="InterPro" id="IPR051783">
    <property type="entry name" value="NAD(P)-dependent_oxidoreduct"/>
</dbReference>
<dbReference type="RefSeq" id="WP_065270339.1">
    <property type="nucleotide sequence ID" value="NZ_CP015124.1"/>
</dbReference>
<organism evidence="2 3">
    <name type="scientific">Phaeobacter gallaeciensis</name>
    <dbReference type="NCBI Taxonomy" id="60890"/>
    <lineage>
        <taxon>Bacteria</taxon>
        <taxon>Pseudomonadati</taxon>
        <taxon>Pseudomonadota</taxon>
        <taxon>Alphaproteobacteria</taxon>
        <taxon>Rhodobacterales</taxon>
        <taxon>Roseobacteraceae</taxon>
        <taxon>Phaeobacter</taxon>
    </lineage>
</organism>
<gene>
    <name evidence="2" type="ORF">JL2886_00243</name>
</gene>
<evidence type="ECO:0000259" key="1">
    <source>
        <dbReference type="Pfam" id="PF01370"/>
    </source>
</evidence>
<dbReference type="InterPro" id="IPR001509">
    <property type="entry name" value="Epimerase_deHydtase"/>
</dbReference>
<reference evidence="2 3" key="1">
    <citation type="submission" date="2016-04" db="EMBL/GenBank/DDBJ databases">
        <authorList>
            <person name="Evans L.H."/>
            <person name="Alamgir A."/>
            <person name="Owens N."/>
            <person name="Weber N.D."/>
            <person name="Virtaneva K."/>
            <person name="Barbian K."/>
            <person name="Babar A."/>
            <person name="Rosenke K."/>
        </authorList>
    </citation>
    <scope>NUCLEOTIDE SEQUENCE [LARGE SCALE GENOMIC DNA]</scope>
    <source>
        <strain evidence="2 3">JL2886</strain>
    </source>
</reference>
<keyword evidence="3" id="KW-1185">Reference proteome</keyword>
<protein>
    <submittedName>
        <fullName evidence="2">Epimerase</fullName>
    </submittedName>
</protein>
<sequence>MGAVNRILITGASGFVGSAALRAARDQGIEVIALYRGLPHAAWEDDLGITAVKLDLTAADATEQLTPLVSEAGAIIHAAAHLGDDAAAHDRVTLGGTQALLSALENWRGTFVLVSSIAVYDTAALASGDALNETCALTTAQKARDAYSKAKLTQEALVQEVMPDAWLIRPGAVWGAGRTWNALLGFWASKVFVQIGKDGALPLVHVDHLGETLIRAAQKEPKGTVSINVVDDDLPDRRRFVSVHKTLTGWPKFVLPITYDVWLKLARLLRPISAGLPGLFQEPIIRARLMPLRYPNAALRATLGGKDHAPFEEMMAQSIAGEP</sequence>
<dbReference type="OrthoDB" id="7836994at2"/>
<evidence type="ECO:0000313" key="3">
    <source>
        <dbReference type="Proteomes" id="UP000092565"/>
    </source>
</evidence>
<dbReference type="GO" id="GO:0004029">
    <property type="term" value="F:aldehyde dehydrogenase (NAD+) activity"/>
    <property type="evidence" value="ECO:0007669"/>
    <property type="project" value="TreeGrafter"/>
</dbReference>
<dbReference type="SUPFAM" id="SSF51735">
    <property type="entry name" value="NAD(P)-binding Rossmann-fold domains"/>
    <property type="match status" value="1"/>
</dbReference>
<proteinExistence type="predicted"/>
<evidence type="ECO:0000313" key="2">
    <source>
        <dbReference type="EMBL" id="ANP35176.1"/>
    </source>
</evidence>
<dbReference type="InterPro" id="IPR036291">
    <property type="entry name" value="NAD(P)-bd_dom_sf"/>
</dbReference>
<accession>A0A1B0ZLZ3</accession>
<name>A0A1B0ZLZ3_9RHOB</name>
<dbReference type="EMBL" id="CP015124">
    <property type="protein sequence ID" value="ANP35176.1"/>
    <property type="molecule type" value="Genomic_DNA"/>
</dbReference>
<feature type="domain" description="NAD-dependent epimerase/dehydratase" evidence="1">
    <location>
        <begin position="7"/>
        <end position="177"/>
    </location>
</feature>
<dbReference type="Pfam" id="PF01370">
    <property type="entry name" value="Epimerase"/>
    <property type="match status" value="1"/>
</dbReference>
<dbReference type="Proteomes" id="UP000092565">
    <property type="component" value="Chromosome"/>
</dbReference>
<dbReference type="AlphaFoldDB" id="A0A1B0ZLZ3"/>
<dbReference type="PANTHER" id="PTHR48079:SF6">
    <property type="entry name" value="NAD(P)-BINDING DOMAIN-CONTAINING PROTEIN-RELATED"/>
    <property type="match status" value="1"/>
</dbReference>
<dbReference type="Gene3D" id="3.40.50.720">
    <property type="entry name" value="NAD(P)-binding Rossmann-like Domain"/>
    <property type="match status" value="1"/>
</dbReference>
<dbReference type="PANTHER" id="PTHR48079">
    <property type="entry name" value="PROTEIN YEEZ"/>
    <property type="match status" value="1"/>
</dbReference>
<dbReference type="GO" id="GO:0005737">
    <property type="term" value="C:cytoplasm"/>
    <property type="evidence" value="ECO:0007669"/>
    <property type="project" value="TreeGrafter"/>
</dbReference>